<dbReference type="AlphaFoldDB" id="A0A0M3AHA3"/>
<accession>A0A0M3AHA3</accession>
<dbReference type="PATRIC" id="fig|56193.3.peg.5355"/>
<keyword evidence="2" id="KW-1185">Reference proteome</keyword>
<protein>
    <submittedName>
        <fullName evidence="1">Uncharacterized protein</fullName>
    </submittedName>
</protein>
<evidence type="ECO:0000313" key="2">
    <source>
        <dbReference type="Proteomes" id="UP000033874"/>
    </source>
</evidence>
<proteinExistence type="predicted"/>
<reference evidence="1 2" key="1">
    <citation type="submission" date="2015-04" db="EMBL/GenBank/DDBJ databases">
        <title>Genome sequence of aromatic hydrocarbons-degrading Sphingobium chungbukense DJ77.</title>
        <authorList>
            <person name="Kim Y.-C."/>
            <person name="Chae J.-C."/>
        </authorList>
    </citation>
    <scope>NUCLEOTIDE SEQUENCE [LARGE SCALE GENOMIC DNA]</scope>
    <source>
        <strain evidence="1 2">DJ77</strain>
    </source>
</reference>
<dbReference type="EMBL" id="LBIC01000021">
    <property type="protein sequence ID" value="KKW89408.1"/>
    <property type="molecule type" value="Genomic_DNA"/>
</dbReference>
<comment type="caution">
    <text evidence="1">The sequence shown here is derived from an EMBL/GenBank/DDBJ whole genome shotgun (WGS) entry which is preliminary data.</text>
</comment>
<dbReference type="STRING" id="56193.YP76_25360"/>
<organism evidence="1 2">
    <name type="scientific">Sphingobium chungbukense</name>
    <dbReference type="NCBI Taxonomy" id="56193"/>
    <lineage>
        <taxon>Bacteria</taxon>
        <taxon>Pseudomonadati</taxon>
        <taxon>Pseudomonadota</taxon>
        <taxon>Alphaproteobacteria</taxon>
        <taxon>Sphingomonadales</taxon>
        <taxon>Sphingomonadaceae</taxon>
        <taxon>Sphingobium</taxon>
    </lineage>
</organism>
<sequence>MGDHAFADALQIHSIARYDLALDRGASDVSAELEKVISKARPSMVEAARSLVETIAAGPNAEEVQG</sequence>
<evidence type="ECO:0000313" key="1">
    <source>
        <dbReference type="EMBL" id="KKW89408.1"/>
    </source>
</evidence>
<name>A0A0M3AHA3_9SPHN</name>
<dbReference type="Proteomes" id="UP000033874">
    <property type="component" value="Unassembled WGS sequence"/>
</dbReference>
<gene>
    <name evidence="1" type="ORF">YP76_25360</name>
</gene>